<sequence>MVQLTYLSNFTKKFNFVFYFVIQPVLMPVWFQVRLILKNARYFRTKSFLLYFVL</sequence>
<proteinExistence type="predicted"/>
<evidence type="ECO:0000313" key="2">
    <source>
        <dbReference type="EMBL" id="VFK06951.1"/>
    </source>
</evidence>
<evidence type="ECO:0000256" key="1">
    <source>
        <dbReference type="SAM" id="Phobius"/>
    </source>
</evidence>
<name>A0A450VQ83_9GAMM</name>
<evidence type="ECO:0000313" key="4">
    <source>
        <dbReference type="EMBL" id="VFK08584.1"/>
    </source>
</evidence>
<feature type="transmembrane region" description="Helical" evidence="1">
    <location>
        <begin position="16"/>
        <end position="37"/>
    </location>
</feature>
<dbReference type="EMBL" id="CAADFJ010000638">
    <property type="protein sequence ID" value="VFK09761.1"/>
    <property type="molecule type" value="Genomic_DNA"/>
</dbReference>
<reference evidence="2" key="1">
    <citation type="submission" date="2019-02" db="EMBL/GenBank/DDBJ databases">
        <authorList>
            <person name="Gruber-Vodicka R. H."/>
            <person name="Seah K. B. B."/>
        </authorList>
    </citation>
    <scope>NUCLEOTIDE SEQUENCE</scope>
    <source>
        <strain evidence="4">BECK_SA2B12</strain>
        <strain evidence="3">BECK_SA2B15</strain>
        <strain evidence="2">BECK_SA2B20</strain>
    </source>
</reference>
<accession>A0A450VQ83</accession>
<dbReference type="EMBL" id="CAADFJ010000526">
    <property type="protein sequence ID" value="VFK08584.1"/>
    <property type="molecule type" value="Genomic_DNA"/>
</dbReference>
<keyword evidence="1" id="KW-0812">Transmembrane</keyword>
<dbReference type="EMBL" id="CAADFJ010000716">
    <property type="protein sequence ID" value="VFK10524.1"/>
    <property type="molecule type" value="Genomic_DNA"/>
</dbReference>
<dbReference type="EMBL" id="CAADFI010000729">
    <property type="protein sequence ID" value="VFK06951.1"/>
    <property type="molecule type" value="Genomic_DNA"/>
</dbReference>
<evidence type="ECO:0000313" key="6">
    <source>
        <dbReference type="EMBL" id="VFK10524.1"/>
    </source>
</evidence>
<protein>
    <submittedName>
        <fullName evidence="2">Uncharacterized protein</fullName>
    </submittedName>
</protein>
<dbReference type="EMBL" id="CAADFG010000742">
    <property type="protein sequence ID" value="VFK07509.1"/>
    <property type="molecule type" value="Genomic_DNA"/>
</dbReference>
<dbReference type="AlphaFoldDB" id="A0A450VQ83"/>
<keyword evidence="1" id="KW-0472">Membrane</keyword>
<keyword evidence="1" id="KW-1133">Transmembrane helix</keyword>
<evidence type="ECO:0000313" key="3">
    <source>
        <dbReference type="EMBL" id="VFK07509.1"/>
    </source>
</evidence>
<gene>
    <name evidence="3" type="ORF">BECKH772A_GA0070896_107422</name>
    <name evidence="2" type="ORF">BECKH772B_GA0070898_107292</name>
    <name evidence="4" type="ORF">BECKH772C_GA0070978_105261</name>
    <name evidence="5" type="ORF">BECKH772C_GA0070978_106381</name>
    <name evidence="6" type="ORF">BECKH772C_GA0070978_107162</name>
</gene>
<organism evidence="2">
    <name type="scientific">Candidatus Kentrum eta</name>
    <dbReference type="NCBI Taxonomy" id="2126337"/>
    <lineage>
        <taxon>Bacteria</taxon>
        <taxon>Pseudomonadati</taxon>
        <taxon>Pseudomonadota</taxon>
        <taxon>Gammaproteobacteria</taxon>
        <taxon>Candidatus Kentrum</taxon>
    </lineage>
</organism>
<evidence type="ECO:0000313" key="5">
    <source>
        <dbReference type="EMBL" id="VFK09761.1"/>
    </source>
</evidence>